<organism evidence="2 3">
    <name type="scientific">Cohnella candidum</name>
    <dbReference type="NCBI Taxonomy" id="2674991"/>
    <lineage>
        <taxon>Bacteria</taxon>
        <taxon>Bacillati</taxon>
        <taxon>Bacillota</taxon>
        <taxon>Bacilli</taxon>
        <taxon>Bacillales</taxon>
        <taxon>Paenibacillaceae</taxon>
        <taxon>Cohnella</taxon>
    </lineage>
</organism>
<dbReference type="InterPro" id="IPR002731">
    <property type="entry name" value="ATPase_BadF"/>
</dbReference>
<dbReference type="EMBL" id="CP033433">
    <property type="protein sequence ID" value="AYQ72200.1"/>
    <property type="molecule type" value="Genomic_DNA"/>
</dbReference>
<name>A0A3G3JVD2_9BACL</name>
<evidence type="ECO:0000313" key="2">
    <source>
        <dbReference type="EMBL" id="AYQ72200.1"/>
    </source>
</evidence>
<dbReference type="PANTHER" id="PTHR43190:SF3">
    <property type="entry name" value="N-ACETYL-D-GLUCOSAMINE KINASE"/>
    <property type="match status" value="1"/>
</dbReference>
<evidence type="ECO:0000259" key="1">
    <source>
        <dbReference type="Pfam" id="PF01869"/>
    </source>
</evidence>
<protein>
    <recommendedName>
        <fullName evidence="1">ATPase BadF/BadG/BcrA/BcrD type domain-containing protein</fullName>
    </recommendedName>
</protein>
<dbReference type="RefSeq" id="WP_123040260.1">
    <property type="nucleotide sequence ID" value="NZ_CP033433.1"/>
</dbReference>
<dbReference type="SUPFAM" id="SSF53067">
    <property type="entry name" value="Actin-like ATPase domain"/>
    <property type="match status" value="2"/>
</dbReference>
<proteinExistence type="predicted"/>
<reference evidence="2 3" key="1">
    <citation type="submission" date="2018-10" db="EMBL/GenBank/DDBJ databases">
        <title>Genome Sequence of Cohnella sp.</title>
        <authorList>
            <person name="Srinivasan S."/>
            <person name="Kim M.K."/>
        </authorList>
    </citation>
    <scope>NUCLEOTIDE SEQUENCE [LARGE SCALE GENOMIC DNA]</scope>
    <source>
        <strain evidence="2 3">18JY8-7</strain>
    </source>
</reference>
<dbReference type="PANTHER" id="PTHR43190">
    <property type="entry name" value="N-ACETYL-D-GLUCOSAMINE KINASE"/>
    <property type="match status" value="1"/>
</dbReference>
<dbReference type="InterPro" id="IPR043129">
    <property type="entry name" value="ATPase_NBD"/>
</dbReference>
<sequence>MSYLLAVDQGSSKTVAVVGDSAGSILGFGYAGGACHASDGMDTAMAMVRQACDQAMLQAGVTAENISLLVGGLTGADWEHEYGMLEDALIRAIGVPSVRVHNDCVIAQRGGTDAGHSIVLCAGTAFNAAVQTPDGNRFIYGYYVNDEDMGGTSLGKAAVVAVCNAHVGIGPQTLLTDIVLQYYRVSSVDELLFRRIEGKLQPYKNAAPLLFEAVKAGDPAAIDILEQHGKSLTRYALAGLQRIGESSLRTDVVLSGSIFKAEDRLLQTVIAETLAKEAPHANVVDALYEPVVGAYLLGLDSIHGAAFPLKNERLQESAARFGLFRLTNNKEEGVIP</sequence>
<dbReference type="Proteomes" id="UP000269097">
    <property type="component" value="Chromosome"/>
</dbReference>
<dbReference type="KEGG" id="coh:EAV92_06220"/>
<evidence type="ECO:0000313" key="3">
    <source>
        <dbReference type="Proteomes" id="UP000269097"/>
    </source>
</evidence>
<feature type="domain" description="ATPase BadF/BadG/BcrA/BcrD type" evidence="1">
    <location>
        <begin position="7"/>
        <end position="298"/>
    </location>
</feature>
<dbReference type="InterPro" id="IPR052519">
    <property type="entry name" value="Euk-type_GlcNAc_Kinase"/>
</dbReference>
<dbReference type="Pfam" id="PF01869">
    <property type="entry name" value="BcrAD_BadFG"/>
    <property type="match status" value="1"/>
</dbReference>
<dbReference type="AlphaFoldDB" id="A0A3G3JVD2"/>
<dbReference type="Gene3D" id="3.30.420.40">
    <property type="match status" value="2"/>
</dbReference>
<gene>
    <name evidence="2" type="ORF">EAV92_06220</name>
</gene>
<accession>A0A3G3JVD2</accession>
<keyword evidence="3" id="KW-1185">Reference proteome</keyword>